<name>A0A0R3TDK2_RODNA</name>
<reference evidence="2" key="1">
    <citation type="submission" date="2017-02" db="UniProtKB">
        <authorList>
            <consortium name="WormBaseParasite"/>
        </authorList>
    </citation>
    <scope>IDENTIFICATION</scope>
</reference>
<organism evidence="2">
    <name type="scientific">Rodentolepis nana</name>
    <name type="common">Dwarf tapeworm</name>
    <name type="synonym">Hymenolepis nana</name>
    <dbReference type="NCBI Taxonomy" id="102285"/>
    <lineage>
        <taxon>Eukaryota</taxon>
        <taxon>Metazoa</taxon>
        <taxon>Spiralia</taxon>
        <taxon>Lophotrochozoa</taxon>
        <taxon>Platyhelminthes</taxon>
        <taxon>Cestoda</taxon>
        <taxon>Eucestoda</taxon>
        <taxon>Cyclophyllidea</taxon>
        <taxon>Hymenolepididae</taxon>
        <taxon>Rodentolepis</taxon>
    </lineage>
</organism>
<feature type="compositionally biased region" description="Basic residues" evidence="1">
    <location>
        <begin position="59"/>
        <end position="69"/>
    </location>
</feature>
<protein>
    <submittedName>
        <fullName evidence="2">Uncharacterized protein</fullName>
    </submittedName>
</protein>
<proteinExistence type="predicted"/>
<evidence type="ECO:0000313" key="2">
    <source>
        <dbReference type="WBParaSite" id="HNAJ_0000514101-mRNA-1"/>
    </source>
</evidence>
<dbReference type="STRING" id="102285.A0A0R3TDK2"/>
<evidence type="ECO:0000256" key="1">
    <source>
        <dbReference type="SAM" id="MobiDB-lite"/>
    </source>
</evidence>
<dbReference type="AlphaFoldDB" id="A0A0R3TDK2"/>
<feature type="compositionally biased region" description="Low complexity" evidence="1">
    <location>
        <begin position="84"/>
        <end position="96"/>
    </location>
</feature>
<sequence>MAKFSSSCALLQRLLQKSSKASRRNRKGCLLDSAGATGMFENGSSIRRCRKFVDEQRVRPRSGRSRRKKLQDGSCGSRECQTQPPSLHSISNSIPSSTISHYSHATEIQEAQLQLTPSLQPISSLQQSINSATRLVSIPDSSRNEYLLGM</sequence>
<feature type="region of interest" description="Disordered" evidence="1">
    <location>
        <begin position="54"/>
        <end position="96"/>
    </location>
</feature>
<accession>A0A0R3TDK2</accession>
<dbReference type="WBParaSite" id="HNAJ_0000514101-mRNA-1">
    <property type="protein sequence ID" value="HNAJ_0000514101-mRNA-1"/>
    <property type="gene ID" value="HNAJ_0000514101"/>
</dbReference>